<dbReference type="InterPro" id="IPR038186">
    <property type="entry name" value="CHAD_dom_sf"/>
</dbReference>
<comment type="caution">
    <text evidence="2">The sequence shown here is derived from an EMBL/GenBank/DDBJ whole genome shotgun (WGS) entry which is preliminary data.</text>
</comment>
<sequence length="481" mass="53472">MDLAGARALIEQHADVTAGRVRAGNSTFYDTFDGRLHADGVILRHGAGRLTLLDRETGETLATAPAPARAEPRLFDRDLAEPVLARLADVIEMRALVPVARVRTREITLGVLNGDQKTVVRLNVETHEGLRGRVSATAVRGYEKDLERIDALLSETLSLPPVTVPLVDEAIGATGKPAAGTSAKLNLELDPEEPASRAAAKVFARLLEVIDDNFPGTLEDVDSEFLHDLRVAVRRTRSLQRQFKAIYPAAGLAHFREEFKRIQGITGDLRDLDVYLLDLPALKASLPAQMQDDLDPLKRLLELRRAKALTATRRALKAQRTTQALQEWATFTRSAPKSDRSVQSLASHRIRSVYQRMVKMGQAIDDDSPAEELHELRKVGKELRYLLEFFASLYPPEVGKPFVKTLKGLQDQLGRFQDHEVQATALRTMAPDVDNPMTLMAMGVLVDRFIKDEALARTEFAERFEAFASPEQRALVKEHFG</sequence>
<dbReference type="Pfam" id="PF05235">
    <property type="entry name" value="CHAD"/>
    <property type="match status" value="1"/>
</dbReference>
<dbReference type="PANTHER" id="PTHR39339:SF1">
    <property type="entry name" value="CHAD DOMAIN-CONTAINING PROTEIN"/>
    <property type="match status" value="1"/>
</dbReference>
<feature type="domain" description="CHAD" evidence="1">
    <location>
        <begin position="188"/>
        <end position="473"/>
    </location>
</feature>
<proteinExistence type="predicted"/>
<dbReference type="EMBL" id="JAPDOD010000084">
    <property type="protein sequence ID" value="MDA0167015.1"/>
    <property type="molecule type" value="Genomic_DNA"/>
</dbReference>
<evidence type="ECO:0000259" key="1">
    <source>
        <dbReference type="PROSITE" id="PS51708"/>
    </source>
</evidence>
<keyword evidence="3" id="KW-1185">Reference proteome</keyword>
<dbReference type="Gene3D" id="1.40.20.10">
    <property type="entry name" value="CHAD domain"/>
    <property type="match status" value="1"/>
</dbReference>
<name>A0A9X3N4S9_9ACTN</name>
<reference evidence="2" key="1">
    <citation type="submission" date="2022-10" db="EMBL/GenBank/DDBJ databases">
        <title>The WGS of Solirubrobacter ginsenosidimutans DSM 21036.</title>
        <authorList>
            <person name="Jiang Z."/>
        </authorList>
    </citation>
    <scope>NUCLEOTIDE SEQUENCE</scope>
    <source>
        <strain evidence="2">DSM 21036</strain>
    </source>
</reference>
<evidence type="ECO:0000313" key="2">
    <source>
        <dbReference type="EMBL" id="MDA0167015.1"/>
    </source>
</evidence>
<dbReference type="PROSITE" id="PS51708">
    <property type="entry name" value="CHAD"/>
    <property type="match status" value="1"/>
</dbReference>
<dbReference type="SMART" id="SM00880">
    <property type="entry name" value="CHAD"/>
    <property type="match status" value="1"/>
</dbReference>
<organism evidence="2 3">
    <name type="scientific">Solirubrobacter ginsenosidimutans</name>
    <dbReference type="NCBI Taxonomy" id="490573"/>
    <lineage>
        <taxon>Bacteria</taxon>
        <taxon>Bacillati</taxon>
        <taxon>Actinomycetota</taxon>
        <taxon>Thermoleophilia</taxon>
        <taxon>Solirubrobacterales</taxon>
        <taxon>Solirubrobacteraceae</taxon>
        <taxon>Solirubrobacter</taxon>
    </lineage>
</organism>
<protein>
    <submittedName>
        <fullName evidence="2">CHAD domain-containing protein</fullName>
    </submittedName>
</protein>
<dbReference type="AlphaFoldDB" id="A0A9X3N4S9"/>
<dbReference type="Proteomes" id="UP001149140">
    <property type="component" value="Unassembled WGS sequence"/>
</dbReference>
<dbReference type="InterPro" id="IPR007899">
    <property type="entry name" value="CHAD_dom"/>
</dbReference>
<gene>
    <name evidence="2" type="ORF">OM076_42535</name>
</gene>
<evidence type="ECO:0000313" key="3">
    <source>
        <dbReference type="Proteomes" id="UP001149140"/>
    </source>
</evidence>
<dbReference type="PANTHER" id="PTHR39339">
    <property type="entry name" value="SLR1444 PROTEIN"/>
    <property type="match status" value="1"/>
</dbReference>
<accession>A0A9X3N4S9</accession>